<name>A0A167JRV9_PHYB8</name>
<evidence type="ECO:0000259" key="3">
    <source>
        <dbReference type="Pfam" id="PF13359"/>
    </source>
</evidence>
<comment type="cofactor">
    <cofactor evidence="1">
        <name>a divalent metal cation</name>
        <dbReference type="ChEBI" id="CHEBI:60240"/>
    </cofactor>
</comment>
<dbReference type="OrthoDB" id="2290028at2759"/>
<dbReference type="RefSeq" id="XP_018284620.1">
    <property type="nucleotide sequence ID" value="XM_018437413.1"/>
</dbReference>
<dbReference type="GO" id="GO:0046872">
    <property type="term" value="F:metal ion binding"/>
    <property type="evidence" value="ECO:0007669"/>
    <property type="project" value="UniProtKB-KW"/>
</dbReference>
<sequence>MMLTQNVRTIDDFQYACYLGSPVHLVEQSEIRNNLNGGTNHWWTYRHPYLHDRTGPNSFQTHYQVNRKIFNVIVNVLRRDFEYQASEERSEVSHPVWKQIAVVLWHLSNTHFGYRIALELLIVSHRSYSRFINRFVNDMIQSFLKTTIRWPATLEESQKIMDRFAVPSVQSEYQHLNECISAVNGKLIVIQKPSLFGNSWLDHHSNTSMALMAVCDHKKRFTDIRVGLARSQNNTFIFKTSNLYQNIIHSPRELFCDLRSYIVGNYAFPILKHCFIPYCRVNDMMVKEKKFNNITPREILV</sequence>
<proteinExistence type="predicted"/>
<dbReference type="AlphaFoldDB" id="A0A167JRV9"/>
<evidence type="ECO:0000313" key="5">
    <source>
        <dbReference type="Proteomes" id="UP000077315"/>
    </source>
</evidence>
<dbReference type="InParanoid" id="A0A167JRV9"/>
<organism evidence="4 5">
    <name type="scientific">Phycomyces blakesleeanus (strain ATCC 8743b / DSM 1359 / FGSC 10004 / NBRC 33097 / NRRL 1555)</name>
    <dbReference type="NCBI Taxonomy" id="763407"/>
    <lineage>
        <taxon>Eukaryota</taxon>
        <taxon>Fungi</taxon>
        <taxon>Fungi incertae sedis</taxon>
        <taxon>Mucoromycota</taxon>
        <taxon>Mucoromycotina</taxon>
        <taxon>Mucoromycetes</taxon>
        <taxon>Mucorales</taxon>
        <taxon>Phycomycetaceae</taxon>
        <taxon>Phycomyces</taxon>
    </lineage>
</organism>
<gene>
    <name evidence="4" type="ORF">PHYBLDRAFT_175127</name>
</gene>
<protein>
    <recommendedName>
        <fullName evidence="3">DDE Tnp4 domain-containing protein</fullName>
    </recommendedName>
</protein>
<dbReference type="InterPro" id="IPR027806">
    <property type="entry name" value="HARBI1_dom"/>
</dbReference>
<feature type="domain" description="DDE Tnp4" evidence="3">
    <location>
        <begin position="184"/>
        <end position="293"/>
    </location>
</feature>
<dbReference type="GeneID" id="28998319"/>
<dbReference type="VEuPathDB" id="FungiDB:PHYBLDRAFT_175127"/>
<keyword evidence="2" id="KW-0479">Metal-binding</keyword>
<reference evidence="5" key="1">
    <citation type="submission" date="2015-06" db="EMBL/GenBank/DDBJ databases">
        <title>Expansion of signal transduction pathways in fungi by whole-genome duplication.</title>
        <authorList>
            <consortium name="DOE Joint Genome Institute"/>
            <person name="Corrochano L.M."/>
            <person name="Kuo A."/>
            <person name="Marcet-Houben M."/>
            <person name="Polaino S."/>
            <person name="Salamov A."/>
            <person name="Villalobos J.M."/>
            <person name="Alvarez M.I."/>
            <person name="Avalos J."/>
            <person name="Benito E.P."/>
            <person name="Benoit I."/>
            <person name="Burger G."/>
            <person name="Camino L.P."/>
            <person name="Canovas D."/>
            <person name="Cerda-Olmedo E."/>
            <person name="Cheng J.-F."/>
            <person name="Dominguez A."/>
            <person name="Elias M."/>
            <person name="Eslava A.P."/>
            <person name="Glaser F."/>
            <person name="Grimwood J."/>
            <person name="Gutierrez G."/>
            <person name="Heitman J."/>
            <person name="Henrissat B."/>
            <person name="Iturriaga E.A."/>
            <person name="Lang B.F."/>
            <person name="Lavin J.L."/>
            <person name="Lee S."/>
            <person name="Li W."/>
            <person name="Lindquist E."/>
            <person name="Lopez-Garcia S."/>
            <person name="Luque E.M."/>
            <person name="Marcos A.T."/>
            <person name="Martin J."/>
            <person name="McCluskey K."/>
            <person name="Medina H.R."/>
            <person name="Miralles-Duran A."/>
            <person name="Miyazaki A."/>
            <person name="Munoz-Torres E."/>
            <person name="Oguiza J.A."/>
            <person name="Ohm R."/>
            <person name="Olmedo M."/>
            <person name="Orejas M."/>
            <person name="Ortiz-Castellanos L."/>
            <person name="Pisabarro A.G."/>
            <person name="Rodriguez-Romero J."/>
            <person name="Ruiz-Herrera J."/>
            <person name="Ruiz-Vazquez R."/>
            <person name="Sanz C."/>
            <person name="Schackwitz W."/>
            <person name="Schmutz J."/>
            <person name="Shahriari M."/>
            <person name="Shelest E."/>
            <person name="Silva-Franco F."/>
            <person name="Soanes D."/>
            <person name="Syed K."/>
            <person name="Tagua V.G."/>
            <person name="Talbot N.J."/>
            <person name="Thon M."/>
            <person name="De vries R.P."/>
            <person name="Wiebenga A."/>
            <person name="Yadav J.S."/>
            <person name="Braun E.L."/>
            <person name="Baker S."/>
            <person name="Garre V."/>
            <person name="Horwitz B."/>
            <person name="Torres-Martinez S."/>
            <person name="Idnurm A."/>
            <person name="Herrera-Estrella A."/>
            <person name="Gabaldon T."/>
            <person name="Grigoriev I.V."/>
        </authorList>
    </citation>
    <scope>NUCLEOTIDE SEQUENCE [LARGE SCALE GENOMIC DNA]</scope>
    <source>
        <strain evidence="5">NRRL 1555(-)</strain>
    </source>
</reference>
<accession>A0A167JRV9</accession>
<evidence type="ECO:0000256" key="2">
    <source>
        <dbReference type="ARBA" id="ARBA00022723"/>
    </source>
</evidence>
<evidence type="ECO:0000313" key="4">
    <source>
        <dbReference type="EMBL" id="OAD66580.1"/>
    </source>
</evidence>
<keyword evidence="5" id="KW-1185">Reference proteome</keyword>
<evidence type="ECO:0000256" key="1">
    <source>
        <dbReference type="ARBA" id="ARBA00001968"/>
    </source>
</evidence>
<dbReference type="Pfam" id="PF13359">
    <property type="entry name" value="DDE_Tnp_4"/>
    <property type="match status" value="1"/>
</dbReference>
<dbReference type="Proteomes" id="UP000077315">
    <property type="component" value="Unassembled WGS sequence"/>
</dbReference>
<dbReference type="EMBL" id="KV441002">
    <property type="protein sequence ID" value="OAD66580.1"/>
    <property type="molecule type" value="Genomic_DNA"/>
</dbReference>